<dbReference type="Gene3D" id="3.80.10.10">
    <property type="entry name" value="Ribonuclease Inhibitor"/>
    <property type="match status" value="1"/>
</dbReference>
<name>A0A9P3GF82_9APHY</name>
<dbReference type="OrthoDB" id="2800666at2759"/>
<sequence length="614" mass="69816">MLVAEKRRSLTARLEALEQEVLSTKTALNEIAWPTRIPAELLLRIFKFVRDEWLAHADELLLVERLKYHLRDPPSYYSHNAWIRITHVCCHWRRTALADPSLWTQLRPYSPVCNVAFIRRSQRMPLSVTMFMHDEDNSLDMMLFILQHSSRIRSLRIRYSCASHTRFEDWGSYDFSQLRSLDLSHKRSPPFIRLTDRLPSLDKIRLSHYPLPTVLSVVVTQSQSLTHVVLEDCSALRACTWTKFFEALEEVAPRLQELALRAALPHDKDIIPERAKIPSLCPPIPLPRLRNLVLDGKSLDCSIALRHLSIPPSATVTLTCHCALTLAYQNPPVPNKDDMGVLLGAVEHALTSNVLGPPPRFDTLSFTVINNFIAFHAEVFSARDAKDASQSGHLTLILSQCQYLHGIIEHSVDSALWRDVEYLYIDPCIHRSNFEYWNQEYVLPEGSWRAVLSCFPKLQELSVPDRGEASLLRALQPRDVALCPALKVLRLRCVWLKDDPPETPYEASMPPSKLRRRNYLTKQEWIDAMGGILDARRALRLAPLQLSIHHGLQDPAPLYQLAEHGTRVELLDEDDQDHGRGRIPEVVGGDSNCDDLGSESGSSVAVSDSSDEDM</sequence>
<proteinExistence type="predicted"/>
<feature type="compositionally biased region" description="Low complexity" evidence="1">
    <location>
        <begin position="598"/>
        <end position="608"/>
    </location>
</feature>
<dbReference type="Gene3D" id="1.20.1280.50">
    <property type="match status" value="1"/>
</dbReference>
<dbReference type="PANTHER" id="PTHR38926">
    <property type="entry name" value="F-BOX DOMAIN CONTAINING PROTEIN, EXPRESSED"/>
    <property type="match status" value="1"/>
</dbReference>
<evidence type="ECO:0008006" key="4">
    <source>
        <dbReference type="Google" id="ProtNLM"/>
    </source>
</evidence>
<dbReference type="InterPro" id="IPR032675">
    <property type="entry name" value="LRR_dom_sf"/>
</dbReference>
<accession>A0A9P3GF82</accession>
<gene>
    <name evidence="2" type="ORF">PsYK624_099950</name>
</gene>
<dbReference type="AlphaFoldDB" id="A0A9P3GF82"/>
<comment type="caution">
    <text evidence="2">The sequence shown here is derived from an EMBL/GenBank/DDBJ whole genome shotgun (WGS) entry which is preliminary data.</text>
</comment>
<dbReference type="SUPFAM" id="SSF52047">
    <property type="entry name" value="RNI-like"/>
    <property type="match status" value="1"/>
</dbReference>
<keyword evidence="3" id="KW-1185">Reference proteome</keyword>
<organism evidence="2 3">
    <name type="scientific">Phanerochaete sordida</name>
    <dbReference type="NCBI Taxonomy" id="48140"/>
    <lineage>
        <taxon>Eukaryota</taxon>
        <taxon>Fungi</taxon>
        <taxon>Dikarya</taxon>
        <taxon>Basidiomycota</taxon>
        <taxon>Agaricomycotina</taxon>
        <taxon>Agaricomycetes</taxon>
        <taxon>Polyporales</taxon>
        <taxon>Phanerochaetaceae</taxon>
        <taxon>Phanerochaete</taxon>
    </lineage>
</organism>
<dbReference type="Proteomes" id="UP000703269">
    <property type="component" value="Unassembled WGS sequence"/>
</dbReference>
<evidence type="ECO:0000256" key="1">
    <source>
        <dbReference type="SAM" id="MobiDB-lite"/>
    </source>
</evidence>
<evidence type="ECO:0000313" key="2">
    <source>
        <dbReference type="EMBL" id="GJE93831.1"/>
    </source>
</evidence>
<feature type="region of interest" description="Disordered" evidence="1">
    <location>
        <begin position="573"/>
        <end position="614"/>
    </location>
</feature>
<evidence type="ECO:0000313" key="3">
    <source>
        <dbReference type="Proteomes" id="UP000703269"/>
    </source>
</evidence>
<reference evidence="2 3" key="1">
    <citation type="submission" date="2021-08" db="EMBL/GenBank/DDBJ databases">
        <title>Draft Genome Sequence of Phanerochaete sordida strain YK-624.</title>
        <authorList>
            <person name="Mori T."/>
            <person name="Dohra H."/>
            <person name="Suzuki T."/>
            <person name="Kawagishi H."/>
            <person name="Hirai H."/>
        </authorList>
    </citation>
    <scope>NUCLEOTIDE SEQUENCE [LARGE SCALE GENOMIC DNA]</scope>
    <source>
        <strain evidence="2 3">YK-624</strain>
    </source>
</reference>
<protein>
    <recommendedName>
        <fullName evidence="4">F-box domain-containing protein</fullName>
    </recommendedName>
</protein>
<dbReference type="EMBL" id="BPQB01000035">
    <property type="protein sequence ID" value="GJE93831.1"/>
    <property type="molecule type" value="Genomic_DNA"/>
</dbReference>
<dbReference type="PANTHER" id="PTHR38926:SF5">
    <property type="entry name" value="F-BOX AND LEUCINE-RICH REPEAT PROTEIN 6"/>
    <property type="match status" value="1"/>
</dbReference>